<sequence length="324" mass="38601">MSQTETLDDLFEQIIQTERRAQERKNFLQEIRYKLQVEQKGLTEKYEEGRTLREQIDELVQKLIEEETKLKWFAKKEKILEEQRHELAKEIEFLQEQLHNEEEKAMREMTSICNDLSEFIADYGLISNGSHFREELARKHLDELKKQEDTLSNDVQKYITCQTHADKLREEKLALTEKLHTLKDEVNEGLSELEREREATRTAEKQRDTVADIQSDKQFASLQSELTEAKSKRLEERCNELQEELQQLQQQMWKRQVSSWQSHVTGHQNLQHQFTSEIDSSEEDTGINRKRPLEKETEIVEDPLVRNIFFDNSDEDDNKFDISL</sequence>
<name>A0AAE0SDZ7_9BIVA</name>
<evidence type="ECO:0000256" key="3">
    <source>
        <dbReference type="ARBA" id="ARBA00022327"/>
    </source>
</evidence>
<keyword evidence="9" id="KW-1185">Reference proteome</keyword>
<evidence type="ECO:0000256" key="2">
    <source>
        <dbReference type="ARBA" id="ARBA00008975"/>
    </source>
</evidence>
<accession>A0AAE0SDZ7</accession>
<dbReference type="PANTHER" id="PTHR22419">
    <property type="entry name" value="COILED-COIL DOMAIN-CONTAINING PROTEIN 172"/>
    <property type="match status" value="1"/>
</dbReference>
<comment type="subcellular location">
    <subcellularLocation>
        <location evidence="1">Cytoplasm</location>
    </subcellularLocation>
</comment>
<dbReference type="Proteomes" id="UP001195483">
    <property type="component" value="Unassembled WGS sequence"/>
</dbReference>
<proteinExistence type="inferred from homology"/>
<reference evidence="8" key="3">
    <citation type="submission" date="2023-05" db="EMBL/GenBank/DDBJ databases">
        <authorList>
            <person name="Smith C.H."/>
        </authorList>
    </citation>
    <scope>NUCLEOTIDE SEQUENCE</scope>
    <source>
        <strain evidence="8">CHS0354</strain>
        <tissue evidence="8">Mantle</tissue>
    </source>
</reference>
<feature type="coiled-coil region" evidence="6">
    <location>
        <begin position="49"/>
        <end position="111"/>
    </location>
</feature>
<evidence type="ECO:0000256" key="5">
    <source>
        <dbReference type="ARBA" id="ARBA00023054"/>
    </source>
</evidence>
<dbReference type="InterPro" id="IPR029618">
    <property type="entry name" value="CCDC172"/>
</dbReference>
<organism evidence="8 9">
    <name type="scientific">Potamilus streckersoni</name>
    <dbReference type="NCBI Taxonomy" id="2493646"/>
    <lineage>
        <taxon>Eukaryota</taxon>
        <taxon>Metazoa</taxon>
        <taxon>Spiralia</taxon>
        <taxon>Lophotrochozoa</taxon>
        <taxon>Mollusca</taxon>
        <taxon>Bivalvia</taxon>
        <taxon>Autobranchia</taxon>
        <taxon>Heteroconchia</taxon>
        <taxon>Palaeoheterodonta</taxon>
        <taxon>Unionida</taxon>
        <taxon>Unionoidea</taxon>
        <taxon>Unionidae</taxon>
        <taxon>Ambleminae</taxon>
        <taxon>Lampsilini</taxon>
        <taxon>Potamilus</taxon>
    </lineage>
</organism>
<feature type="region of interest" description="Disordered" evidence="7">
    <location>
        <begin position="190"/>
        <end position="209"/>
    </location>
</feature>
<keyword evidence="5 6" id="KW-0175">Coiled coil</keyword>
<comment type="caution">
    <text evidence="8">The sequence shown here is derived from an EMBL/GenBank/DDBJ whole genome shotgun (WGS) entry which is preliminary data.</text>
</comment>
<keyword evidence="4" id="KW-0963">Cytoplasm</keyword>
<dbReference type="EMBL" id="JAEAOA010002345">
    <property type="protein sequence ID" value="KAK3590184.1"/>
    <property type="molecule type" value="Genomic_DNA"/>
</dbReference>
<evidence type="ECO:0000313" key="8">
    <source>
        <dbReference type="EMBL" id="KAK3590184.1"/>
    </source>
</evidence>
<evidence type="ECO:0000256" key="4">
    <source>
        <dbReference type="ARBA" id="ARBA00022490"/>
    </source>
</evidence>
<dbReference type="PANTHER" id="PTHR22419:SF2">
    <property type="entry name" value="COILED-COIL DOMAIN-CONTAINING PROTEIN 172"/>
    <property type="match status" value="1"/>
</dbReference>
<evidence type="ECO:0000313" key="9">
    <source>
        <dbReference type="Proteomes" id="UP001195483"/>
    </source>
</evidence>
<dbReference type="AlphaFoldDB" id="A0AAE0SDZ7"/>
<evidence type="ECO:0000256" key="7">
    <source>
        <dbReference type="SAM" id="MobiDB-lite"/>
    </source>
</evidence>
<gene>
    <name evidence="8" type="ORF">CHS0354_041240</name>
</gene>
<evidence type="ECO:0000256" key="1">
    <source>
        <dbReference type="ARBA" id="ARBA00004496"/>
    </source>
</evidence>
<reference evidence="8" key="1">
    <citation type="journal article" date="2021" name="Genome Biol. Evol.">
        <title>A High-Quality Reference Genome for a Parasitic Bivalve with Doubly Uniparental Inheritance (Bivalvia: Unionida).</title>
        <authorList>
            <person name="Smith C.H."/>
        </authorList>
    </citation>
    <scope>NUCLEOTIDE SEQUENCE</scope>
    <source>
        <strain evidence="8">CHS0354</strain>
    </source>
</reference>
<evidence type="ECO:0000256" key="6">
    <source>
        <dbReference type="SAM" id="Coils"/>
    </source>
</evidence>
<protein>
    <recommendedName>
        <fullName evidence="3">Coiled-coil domain-containing protein 172</fullName>
    </recommendedName>
</protein>
<dbReference type="GO" id="GO:0005737">
    <property type="term" value="C:cytoplasm"/>
    <property type="evidence" value="ECO:0007669"/>
    <property type="project" value="UniProtKB-SubCell"/>
</dbReference>
<comment type="similarity">
    <text evidence="2">Belongs to the CCDC172 family.</text>
</comment>
<feature type="region of interest" description="Disordered" evidence="7">
    <location>
        <begin position="276"/>
        <end position="298"/>
    </location>
</feature>
<reference evidence="8" key="2">
    <citation type="journal article" date="2021" name="Genome Biol. Evol.">
        <title>Developing a high-quality reference genome for a parasitic bivalve with doubly uniparental inheritance (Bivalvia: Unionida).</title>
        <authorList>
            <person name="Smith C.H."/>
        </authorList>
    </citation>
    <scope>NUCLEOTIDE SEQUENCE</scope>
    <source>
        <strain evidence="8">CHS0354</strain>
        <tissue evidence="8">Mantle</tissue>
    </source>
</reference>